<dbReference type="PROSITE" id="PS50006">
    <property type="entry name" value="FHA_DOMAIN"/>
    <property type="match status" value="1"/>
</dbReference>
<dbReference type="CDD" id="cd01949">
    <property type="entry name" value="GGDEF"/>
    <property type="match status" value="1"/>
</dbReference>
<organism evidence="4 5">
    <name type="scientific">Acaryochloris thomasi RCC1774</name>
    <dbReference type="NCBI Taxonomy" id="1764569"/>
    <lineage>
        <taxon>Bacteria</taxon>
        <taxon>Bacillati</taxon>
        <taxon>Cyanobacteriota</taxon>
        <taxon>Cyanophyceae</taxon>
        <taxon>Acaryochloridales</taxon>
        <taxon>Acaryochloridaceae</taxon>
        <taxon>Acaryochloris</taxon>
        <taxon>Acaryochloris thomasi</taxon>
    </lineage>
</organism>
<evidence type="ECO:0000259" key="3">
    <source>
        <dbReference type="PROSITE" id="PS50887"/>
    </source>
</evidence>
<dbReference type="Proteomes" id="UP000248857">
    <property type="component" value="Unassembled WGS sequence"/>
</dbReference>
<dbReference type="Pfam" id="PF01590">
    <property type="entry name" value="GAF"/>
    <property type="match status" value="1"/>
</dbReference>
<dbReference type="FunFam" id="3.20.20.450:FF:000001">
    <property type="entry name" value="Cyclic di-GMP phosphodiesterase yahA"/>
    <property type="match status" value="1"/>
</dbReference>
<dbReference type="Pfam" id="PF00498">
    <property type="entry name" value="FHA"/>
    <property type="match status" value="1"/>
</dbReference>
<dbReference type="EMBL" id="PQWO01000002">
    <property type="protein sequence ID" value="PZD74459.1"/>
    <property type="molecule type" value="Genomic_DNA"/>
</dbReference>
<dbReference type="Gene3D" id="3.20.20.450">
    <property type="entry name" value="EAL domain"/>
    <property type="match status" value="1"/>
</dbReference>
<dbReference type="SMART" id="SM00240">
    <property type="entry name" value="FHA"/>
    <property type="match status" value="1"/>
</dbReference>
<dbReference type="Gene3D" id="3.30.450.40">
    <property type="match status" value="1"/>
</dbReference>
<dbReference type="Pfam" id="PF00563">
    <property type="entry name" value="EAL"/>
    <property type="match status" value="1"/>
</dbReference>
<dbReference type="SUPFAM" id="SSF49879">
    <property type="entry name" value="SMAD/FHA domain"/>
    <property type="match status" value="1"/>
</dbReference>
<dbReference type="InterPro" id="IPR008984">
    <property type="entry name" value="SMAD_FHA_dom_sf"/>
</dbReference>
<evidence type="ECO:0000313" key="4">
    <source>
        <dbReference type="EMBL" id="PZD74459.1"/>
    </source>
</evidence>
<feature type="domain" description="GGDEF" evidence="3">
    <location>
        <begin position="477"/>
        <end position="610"/>
    </location>
</feature>
<dbReference type="InterPro" id="IPR052155">
    <property type="entry name" value="Biofilm_reg_signaling"/>
</dbReference>
<dbReference type="FunFam" id="3.30.70.270:FF:000001">
    <property type="entry name" value="Diguanylate cyclase domain protein"/>
    <property type="match status" value="1"/>
</dbReference>
<dbReference type="InterPro" id="IPR000160">
    <property type="entry name" value="GGDEF_dom"/>
</dbReference>
<dbReference type="InterPro" id="IPR043128">
    <property type="entry name" value="Rev_trsase/Diguanyl_cyclase"/>
</dbReference>
<dbReference type="OrthoDB" id="442691at2"/>
<dbReference type="Gene3D" id="3.30.70.270">
    <property type="match status" value="1"/>
</dbReference>
<dbReference type="NCBIfam" id="TIGR00254">
    <property type="entry name" value="GGDEF"/>
    <property type="match status" value="1"/>
</dbReference>
<dbReference type="PROSITE" id="PS50883">
    <property type="entry name" value="EAL"/>
    <property type="match status" value="1"/>
</dbReference>
<evidence type="ECO:0000259" key="2">
    <source>
        <dbReference type="PROSITE" id="PS50883"/>
    </source>
</evidence>
<dbReference type="PANTHER" id="PTHR44757:SF2">
    <property type="entry name" value="BIOFILM ARCHITECTURE MAINTENANCE PROTEIN MBAA"/>
    <property type="match status" value="1"/>
</dbReference>
<dbReference type="SUPFAM" id="SSF141868">
    <property type="entry name" value="EAL domain-like"/>
    <property type="match status" value="1"/>
</dbReference>
<protein>
    <submittedName>
        <fullName evidence="4">Phytochrome-like protein cph2</fullName>
    </submittedName>
</protein>
<keyword evidence="5" id="KW-1185">Reference proteome</keyword>
<evidence type="ECO:0000259" key="1">
    <source>
        <dbReference type="PROSITE" id="PS50006"/>
    </source>
</evidence>
<comment type="caution">
    <text evidence="4">The sequence shown here is derived from an EMBL/GenBank/DDBJ whole genome shotgun (WGS) entry which is preliminary data.</text>
</comment>
<dbReference type="SMART" id="SM00052">
    <property type="entry name" value="EAL"/>
    <property type="match status" value="1"/>
</dbReference>
<dbReference type="InterPro" id="IPR035919">
    <property type="entry name" value="EAL_sf"/>
</dbReference>
<dbReference type="InterPro" id="IPR003018">
    <property type="entry name" value="GAF"/>
</dbReference>
<dbReference type="InterPro" id="IPR029787">
    <property type="entry name" value="Nucleotide_cyclase"/>
</dbReference>
<dbReference type="PROSITE" id="PS50887">
    <property type="entry name" value="GGDEF"/>
    <property type="match status" value="1"/>
</dbReference>
<sequence length="893" mass="99782">MEINQQKQVRHLLVIGGAAGFSLVPLEASSHSIGRDPTNSIALASKAVSRQHALLLRVTSADASSFGFLLIDGDLQGKRSTNGIKVNGKKQFSRRLKGGDCILFGNQVKARYLNLQPLSDEEFELYCQDINYEELLAEENFVFSPTTGDSLEQESFDEASLIRLASFPEIIPSPMFEVNLEGELTYLNPAAASTFPELPVERIEHPVLRGLLELISASEQNILVREVEVAGNVYEQSIHYISESDLVRCCVFDITERKHAEAELIKRDRLLQSVAQATTHLLESTGYDLAIFKALEILGKAAGVDRISICENHPLAQTHEVVTSMRFEWTRDSIESIRHKTHRQGLSYRNPTLAQWHQTFQAADAVCSLTQELPDAERTLLLRDGILSILVVPIFINGALWGFIELDNCTVEYRWSPQEESVVFAMAASISAALQRQDKEEIIRHQAFHDALTDLPNRVLFNDRLKLALAGAQRTKQDIAVMFLDLDRFKVINDSLGHSVGDELLLEVANRLRACLREGDTVARWGGDEFTLLLPQAQSIDDITLTAYRILESLKLPFVIREHELHVTASIGISVSAGASDSAETLMQSADVALYRSKEHGRGTYQLYSPAMNSKAPDLLALENGLRYAIERDELLLCYQPKINIQTGAIMGLEALIRWQHPERGLVSPATFIPLAEETGLIIEIGEWVLRTACQQTVEWHRQGLQPLSVAVNLSARQFFQPNLPEIVAQVLLQTQLDPQSLELEITETTAVKNMDFTKSVLAQLKDLGVHIAMDDFGTGYSSLNYLKELPFNTLKIDQSFIRDLKPKSKDVEIINAVLGLGRGLKLDIVAEGVDSEEQLTVLQSLECEIVQGYLFSRPLPADEITKQLEANWLDRKNRNLINRRFKTSPSAS</sequence>
<dbReference type="PANTHER" id="PTHR44757">
    <property type="entry name" value="DIGUANYLATE CYCLASE DGCP"/>
    <property type="match status" value="1"/>
</dbReference>
<dbReference type="CDD" id="cd01948">
    <property type="entry name" value="EAL"/>
    <property type="match status" value="1"/>
</dbReference>
<dbReference type="SMART" id="SM00267">
    <property type="entry name" value="GGDEF"/>
    <property type="match status" value="1"/>
</dbReference>
<accession>A0A2W1JMD6</accession>
<dbReference type="RefSeq" id="WP_110984661.1">
    <property type="nucleotide sequence ID" value="NZ_CAWNWM010000002.1"/>
</dbReference>
<dbReference type="InterPro" id="IPR001633">
    <property type="entry name" value="EAL_dom"/>
</dbReference>
<dbReference type="SUPFAM" id="SSF55073">
    <property type="entry name" value="Nucleotide cyclase"/>
    <property type="match status" value="1"/>
</dbReference>
<feature type="domain" description="EAL" evidence="2">
    <location>
        <begin position="619"/>
        <end position="873"/>
    </location>
</feature>
<feature type="domain" description="FHA" evidence="1">
    <location>
        <begin position="31"/>
        <end position="91"/>
    </location>
</feature>
<dbReference type="Pfam" id="PF00990">
    <property type="entry name" value="GGDEF"/>
    <property type="match status" value="1"/>
</dbReference>
<reference evidence="4 5" key="1">
    <citation type="journal article" date="2018" name="Sci. Rep.">
        <title>A novel species of the marine cyanobacterium Acaryochloris with a unique pigment content and lifestyle.</title>
        <authorList>
            <person name="Partensky F."/>
            <person name="Six C."/>
            <person name="Ratin M."/>
            <person name="Garczarek L."/>
            <person name="Vaulot D."/>
            <person name="Probert I."/>
            <person name="Calteau A."/>
            <person name="Gourvil P."/>
            <person name="Marie D."/>
            <person name="Grebert T."/>
            <person name="Bouchier C."/>
            <person name="Le Panse S."/>
            <person name="Gachenot M."/>
            <person name="Rodriguez F."/>
            <person name="Garrido J.L."/>
        </authorList>
    </citation>
    <scope>NUCLEOTIDE SEQUENCE [LARGE SCALE GENOMIC DNA]</scope>
    <source>
        <strain evidence="4 5">RCC1774</strain>
    </source>
</reference>
<dbReference type="InterPro" id="IPR029016">
    <property type="entry name" value="GAF-like_dom_sf"/>
</dbReference>
<name>A0A2W1JMD6_9CYAN</name>
<evidence type="ECO:0000313" key="5">
    <source>
        <dbReference type="Proteomes" id="UP000248857"/>
    </source>
</evidence>
<dbReference type="SMART" id="SM00065">
    <property type="entry name" value="GAF"/>
    <property type="match status" value="1"/>
</dbReference>
<proteinExistence type="predicted"/>
<dbReference type="InterPro" id="IPR000253">
    <property type="entry name" value="FHA_dom"/>
</dbReference>
<dbReference type="AlphaFoldDB" id="A0A2W1JMD6"/>
<gene>
    <name evidence="4" type="primary">cph2_2</name>
    <name evidence="4" type="ORF">C1752_00678</name>
</gene>
<dbReference type="SUPFAM" id="SSF55781">
    <property type="entry name" value="GAF domain-like"/>
    <property type="match status" value="1"/>
</dbReference>
<dbReference type="Gene3D" id="2.60.200.20">
    <property type="match status" value="1"/>
</dbReference>